<evidence type="ECO:0000256" key="1">
    <source>
        <dbReference type="SAM" id="MobiDB-lite"/>
    </source>
</evidence>
<evidence type="ECO:0000313" key="3">
    <source>
        <dbReference type="EMBL" id="KAF4241548.1"/>
    </source>
</evidence>
<sequence>MSQVSRSNKGKVPTHNPPTNTPDLDDDEDVGASAPISSVSGPKLPKAKPFNGTQSRLQGFLTQMNMHLNTNKAKLPGQADKVIFVATHLQGQAWNWFKPYIQEYYEKQPDEWSTITQNIFTSYAGFRQYLEQTFRDINTEATAERRLKQLRQTTSASAYFSEFYQLISNVD</sequence>
<organism evidence="3 4">
    <name type="scientific">Aspergillus fumigatiaffinis</name>
    <dbReference type="NCBI Taxonomy" id="340414"/>
    <lineage>
        <taxon>Eukaryota</taxon>
        <taxon>Fungi</taxon>
        <taxon>Dikarya</taxon>
        <taxon>Ascomycota</taxon>
        <taxon>Pezizomycotina</taxon>
        <taxon>Eurotiomycetes</taxon>
        <taxon>Eurotiomycetidae</taxon>
        <taxon>Eurotiales</taxon>
        <taxon>Aspergillaceae</taxon>
        <taxon>Aspergillus</taxon>
        <taxon>Aspergillus subgen. Fumigati</taxon>
    </lineage>
</organism>
<protein>
    <recommendedName>
        <fullName evidence="2">Ty3 transposon capsid-like protein domain-containing protein</fullName>
    </recommendedName>
</protein>
<dbReference type="InterPro" id="IPR045358">
    <property type="entry name" value="Ty3_capsid"/>
</dbReference>
<feature type="domain" description="Ty3 transposon capsid-like protein" evidence="2">
    <location>
        <begin position="46"/>
        <end position="167"/>
    </location>
</feature>
<dbReference type="Pfam" id="PF19259">
    <property type="entry name" value="Ty3_capsid"/>
    <property type="match status" value="1"/>
</dbReference>
<accession>A0A8H4HEB9</accession>
<comment type="caution">
    <text evidence="3">The sequence shown here is derived from an EMBL/GenBank/DDBJ whole genome shotgun (WGS) entry which is preliminary data.</text>
</comment>
<evidence type="ECO:0000259" key="2">
    <source>
        <dbReference type="Pfam" id="PF19259"/>
    </source>
</evidence>
<proteinExistence type="predicted"/>
<reference evidence="3" key="1">
    <citation type="journal article" date="2020" name="bioRxiv">
        <title>Genomic and phenotypic heterogeneity of clinical isolates of the human pathogens Aspergillus fumigatus, Aspergillus lentulus and Aspergillus fumigatiaffinis.</title>
        <authorList>
            <person name="dos Santos R.A.C."/>
            <person name="Steenwyk J.L."/>
            <person name="Rivero-Menendez O."/>
            <person name="Mead M.E."/>
            <person name="Silva L.P."/>
            <person name="Bastos R.W."/>
            <person name="Alastruey-Izquierdo A."/>
            <person name="Goldman G.H."/>
            <person name="Rokas A."/>
        </authorList>
    </citation>
    <scope>NUCLEOTIDE SEQUENCE</scope>
    <source>
        <strain evidence="3">CNM-CM6805</strain>
    </source>
</reference>
<name>A0A8H4HEB9_9EURO</name>
<keyword evidence="4" id="KW-1185">Reference proteome</keyword>
<dbReference type="AlphaFoldDB" id="A0A8H4HEB9"/>
<gene>
    <name evidence="3" type="ORF">CNMCM6805_003822</name>
</gene>
<reference evidence="3" key="2">
    <citation type="submission" date="2020-04" db="EMBL/GenBank/DDBJ databases">
        <authorList>
            <person name="Santos R.A.C."/>
            <person name="Steenwyk J.L."/>
            <person name="Rivero-Menendez O."/>
            <person name="Mead M.E."/>
            <person name="Silva L.P."/>
            <person name="Bastos R.W."/>
            <person name="Alastruey-Izquierdo A."/>
            <person name="Goldman G.H."/>
            <person name="Rokas A."/>
        </authorList>
    </citation>
    <scope>NUCLEOTIDE SEQUENCE</scope>
    <source>
        <strain evidence="3">CNM-CM6805</strain>
    </source>
</reference>
<dbReference type="Proteomes" id="UP000653565">
    <property type="component" value="Unassembled WGS sequence"/>
</dbReference>
<dbReference type="EMBL" id="JAAAPX010000020">
    <property type="protein sequence ID" value="KAF4241548.1"/>
    <property type="molecule type" value="Genomic_DNA"/>
</dbReference>
<feature type="region of interest" description="Disordered" evidence="1">
    <location>
        <begin position="1"/>
        <end position="52"/>
    </location>
</feature>
<evidence type="ECO:0000313" key="4">
    <source>
        <dbReference type="Proteomes" id="UP000653565"/>
    </source>
</evidence>